<dbReference type="Proteomes" id="UP000236731">
    <property type="component" value="Unassembled WGS sequence"/>
</dbReference>
<protein>
    <submittedName>
        <fullName evidence="1">Uncharacterized protein</fullName>
    </submittedName>
</protein>
<dbReference type="EMBL" id="FNUT01000010">
    <property type="protein sequence ID" value="SEG58913.1"/>
    <property type="molecule type" value="Genomic_DNA"/>
</dbReference>
<organism evidence="1 2">
    <name type="scientific">Sphingobacterium lactis</name>
    <dbReference type="NCBI Taxonomy" id="797291"/>
    <lineage>
        <taxon>Bacteria</taxon>
        <taxon>Pseudomonadati</taxon>
        <taxon>Bacteroidota</taxon>
        <taxon>Sphingobacteriia</taxon>
        <taxon>Sphingobacteriales</taxon>
        <taxon>Sphingobacteriaceae</taxon>
        <taxon>Sphingobacterium</taxon>
    </lineage>
</organism>
<reference evidence="2" key="1">
    <citation type="submission" date="2016-10" db="EMBL/GenBank/DDBJ databases">
        <authorList>
            <person name="Varghese N."/>
            <person name="Submissions S."/>
        </authorList>
    </citation>
    <scope>NUCLEOTIDE SEQUENCE [LARGE SCALE GENOMIC DNA]</scope>
    <source>
        <strain evidence="2">DSM 22361</strain>
    </source>
</reference>
<accession>A0A1H6BDK7</accession>
<evidence type="ECO:0000313" key="2">
    <source>
        <dbReference type="Proteomes" id="UP000236731"/>
    </source>
</evidence>
<dbReference type="AlphaFoldDB" id="A0A1H6BDK7"/>
<gene>
    <name evidence="1" type="ORF">SAMN05421877_11050</name>
</gene>
<name>A0A1H6BDK7_9SPHI</name>
<keyword evidence="2" id="KW-1185">Reference proteome</keyword>
<dbReference type="OrthoDB" id="712037at2"/>
<sequence length="60" mass="6787">MKNLNLQETYVSPEVLWTIIKLEESIAAGSITVEAGGLGDNPLIEEWEDSEEDKYKNFDL</sequence>
<proteinExistence type="predicted"/>
<evidence type="ECO:0000313" key="1">
    <source>
        <dbReference type="EMBL" id="SEG58913.1"/>
    </source>
</evidence>
<dbReference type="RefSeq" id="WP_103907183.1">
    <property type="nucleotide sequence ID" value="NZ_CP049246.1"/>
</dbReference>